<evidence type="ECO:0000256" key="1">
    <source>
        <dbReference type="SAM" id="MobiDB-lite"/>
    </source>
</evidence>
<dbReference type="Proteomes" id="UP001437256">
    <property type="component" value="Unassembled WGS sequence"/>
</dbReference>
<keyword evidence="3" id="KW-1185">Reference proteome</keyword>
<sequence length="50" mass="5937">GRERKADWLQELRRSQAKRKTPDLRQKEKRATKAGRMLSLTQKPREAGKF</sequence>
<gene>
    <name evidence="2" type="ORF">AAF712_016888</name>
</gene>
<evidence type="ECO:0000313" key="2">
    <source>
        <dbReference type="EMBL" id="KAL0056508.1"/>
    </source>
</evidence>
<organism evidence="2 3">
    <name type="scientific">Marasmius tenuissimus</name>
    <dbReference type="NCBI Taxonomy" id="585030"/>
    <lineage>
        <taxon>Eukaryota</taxon>
        <taxon>Fungi</taxon>
        <taxon>Dikarya</taxon>
        <taxon>Basidiomycota</taxon>
        <taxon>Agaricomycotina</taxon>
        <taxon>Agaricomycetes</taxon>
        <taxon>Agaricomycetidae</taxon>
        <taxon>Agaricales</taxon>
        <taxon>Marasmiineae</taxon>
        <taxon>Marasmiaceae</taxon>
        <taxon>Marasmius</taxon>
    </lineage>
</organism>
<comment type="caution">
    <text evidence="2">The sequence shown here is derived from an EMBL/GenBank/DDBJ whole genome shotgun (WGS) entry which is preliminary data.</text>
</comment>
<feature type="compositionally biased region" description="Basic and acidic residues" evidence="1">
    <location>
        <begin position="1"/>
        <end position="31"/>
    </location>
</feature>
<dbReference type="EMBL" id="JBBXMP010001656">
    <property type="protein sequence ID" value="KAL0056508.1"/>
    <property type="molecule type" value="Genomic_DNA"/>
</dbReference>
<protein>
    <submittedName>
        <fullName evidence="2">Uncharacterized protein</fullName>
    </submittedName>
</protein>
<evidence type="ECO:0000313" key="3">
    <source>
        <dbReference type="Proteomes" id="UP001437256"/>
    </source>
</evidence>
<accession>A0ABR2Z6U8</accession>
<feature type="region of interest" description="Disordered" evidence="1">
    <location>
        <begin position="1"/>
        <end position="50"/>
    </location>
</feature>
<reference evidence="2 3" key="1">
    <citation type="submission" date="2024-05" db="EMBL/GenBank/DDBJ databases">
        <title>A draft genome resource for the thread blight pathogen Marasmius tenuissimus strain MS-2.</title>
        <authorList>
            <person name="Yulfo-Soto G.E."/>
            <person name="Baruah I.K."/>
            <person name="Amoako-Attah I."/>
            <person name="Bukari Y."/>
            <person name="Meinhardt L.W."/>
            <person name="Bailey B.A."/>
            <person name="Cohen S.P."/>
        </authorList>
    </citation>
    <scope>NUCLEOTIDE SEQUENCE [LARGE SCALE GENOMIC DNA]</scope>
    <source>
        <strain evidence="2 3">MS-2</strain>
    </source>
</reference>
<proteinExistence type="predicted"/>
<name>A0ABR2Z6U8_9AGAR</name>
<feature type="non-terminal residue" evidence="2">
    <location>
        <position position="1"/>
    </location>
</feature>